<evidence type="ECO:0000259" key="9">
    <source>
        <dbReference type="PROSITE" id="PS50011"/>
    </source>
</evidence>
<feature type="compositionally biased region" description="Polar residues" evidence="8">
    <location>
        <begin position="255"/>
        <end position="267"/>
    </location>
</feature>
<dbReference type="GO" id="GO:0004674">
    <property type="term" value="F:protein serine/threonine kinase activity"/>
    <property type="evidence" value="ECO:0007669"/>
    <property type="project" value="UniProtKB-KW"/>
</dbReference>
<feature type="compositionally biased region" description="Low complexity" evidence="8">
    <location>
        <begin position="127"/>
        <end position="139"/>
    </location>
</feature>
<feature type="region of interest" description="Disordered" evidence="8">
    <location>
        <begin position="127"/>
        <end position="149"/>
    </location>
</feature>
<feature type="domain" description="Protein kinase" evidence="9">
    <location>
        <begin position="300"/>
        <end position="558"/>
    </location>
</feature>
<organism evidence="11 12">
    <name type="scientific">Paramecium sonneborni</name>
    <dbReference type="NCBI Taxonomy" id="65129"/>
    <lineage>
        <taxon>Eukaryota</taxon>
        <taxon>Sar</taxon>
        <taxon>Alveolata</taxon>
        <taxon>Ciliophora</taxon>
        <taxon>Intramacronucleata</taxon>
        <taxon>Oligohymenophorea</taxon>
        <taxon>Peniculida</taxon>
        <taxon>Parameciidae</taxon>
        <taxon>Paramecium</taxon>
    </lineage>
</organism>
<evidence type="ECO:0000256" key="1">
    <source>
        <dbReference type="ARBA" id="ARBA00012513"/>
    </source>
</evidence>
<accession>A0A8S1PW42</accession>
<evidence type="ECO:0000256" key="5">
    <source>
        <dbReference type="ARBA" id="ARBA00022777"/>
    </source>
</evidence>
<feature type="binding site" evidence="7">
    <location>
        <position position="329"/>
    </location>
    <ligand>
        <name>ATP</name>
        <dbReference type="ChEBI" id="CHEBI:30616"/>
    </ligand>
</feature>
<evidence type="ECO:0000256" key="7">
    <source>
        <dbReference type="PROSITE-ProRule" id="PRU10141"/>
    </source>
</evidence>
<dbReference type="GO" id="GO:0005524">
    <property type="term" value="F:ATP binding"/>
    <property type="evidence" value="ECO:0007669"/>
    <property type="project" value="UniProtKB-UniRule"/>
</dbReference>
<dbReference type="FunFam" id="3.30.200.20:FF:000574">
    <property type="entry name" value="Uncharacterized protein"/>
    <property type="match status" value="1"/>
</dbReference>
<dbReference type="InterPro" id="IPR050236">
    <property type="entry name" value="Ser_Thr_kinase_AGC"/>
</dbReference>
<dbReference type="AlphaFoldDB" id="A0A8S1PW42"/>
<name>A0A8S1PW42_9CILI</name>
<feature type="region of interest" description="Disordered" evidence="8">
    <location>
        <begin position="224"/>
        <end position="277"/>
    </location>
</feature>
<evidence type="ECO:0000256" key="3">
    <source>
        <dbReference type="ARBA" id="ARBA00022679"/>
    </source>
</evidence>
<keyword evidence="4 7" id="KW-0547">Nucleotide-binding</keyword>
<keyword evidence="5" id="KW-0418">Kinase</keyword>
<dbReference type="PANTHER" id="PTHR24356:SF374">
    <property type="entry name" value="PROTEIN KINASE DOMAIN-CONTAINING PROTEIN"/>
    <property type="match status" value="1"/>
</dbReference>
<dbReference type="PANTHER" id="PTHR24356">
    <property type="entry name" value="SERINE/THREONINE-PROTEIN KINASE"/>
    <property type="match status" value="1"/>
</dbReference>
<dbReference type="PROSITE" id="PS00108">
    <property type="entry name" value="PROTEIN_KINASE_ST"/>
    <property type="match status" value="1"/>
</dbReference>
<feature type="compositionally biased region" description="Polar residues" evidence="8">
    <location>
        <begin position="225"/>
        <end position="248"/>
    </location>
</feature>
<evidence type="ECO:0000313" key="11">
    <source>
        <dbReference type="EMBL" id="CAD8107261.1"/>
    </source>
</evidence>
<keyword evidence="3" id="KW-0808">Transferase</keyword>
<keyword evidence="2" id="KW-0723">Serine/threonine-protein kinase</keyword>
<gene>
    <name evidence="11" type="ORF">PSON_ATCC_30995.1.T0880199</name>
</gene>
<feature type="region of interest" description="Disordered" evidence="8">
    <location>
        <begin position="631"/>
        <end position="652"/>
    </location>
</feature>
<dbReference type="Pfam" id="PF00069">
    <property type="entry name" value="Pkinase"/>
    <property type="match status" value="1"/>
</dbReference>
<dbReference type="InterPro" id="IPR017441">
    <property type="entry name" value="Protein_kinase_ATP_BS"/>
</dbReference>
<dbReference type="PROSITE" id="PS50011">
    <property type="entry name" value="PROTEIN_KINASE_DOM"/>
    <property type="match status" value="1"/>
</dbReference>
<dbReference type="EC" id="2.7.11.1" evidence="1"/>
<evidence type="ECO:0000256" key="2">
    <source>
        <dbReference type="ARBA" id="ARBA00022527"/>
    </source>
</evidence>
<dbReference type="PROSITE" id="PS51285">
    <property type="entry name" value="AGC_KINASE_CTER"/>
    <property type="match status" value="1"/>
</dbReference>
<dbReference type="FunFam" id="1.10.510.10:FF:000454">
    <property type="entry name" value="Uncharacterized protein"/>
    <property type="match status" value="1"/>
</dbReference>
<dbReference type="EMBL" id="CAJJDN010000088">
    <property type="protein sequence ID" value="CAD8107261.1"/>
    <property type="molecule type" value="Genomic_DNA"/>
</dbReference>
<feature type="compositionally biased region" description="Basic and acidic residues" evidence="8">
    <location>
        <begin position="268"/>
        <end position="277"/>
    </location>
</feature>
<evidence type="ECO:0000256" key="8">
    <source>
        <dbReference type="SAM" id="MobiDB-lite"/>
    </source>
</evidence>
<dbReference type="InterPro" id="IPR000961">
    <property type="entry name" value="AGC-kinase_C"/>
</dbReference>
<dbReference type="GO" id="GO:0035556">
    <property type="term" value="P:intracellular signal transduction"/>
    <property type="evidence" value="ECO:0007669"/>
    <property type="project" value="TreeGrafter"/>
</dbReference>
<dbReference type="SMART" id="SM00220">
    <property type="entry name" value="S_TKc"/>
    <property type="match status" value="1"/>
</dbReference>
<dbReference type="InterPro" id="IPR000719">
    <property type="entry name" value="Prot_kinase_dom"/>
</dbReference>
<keyword evidence="12" id="KW-1185">Reference proteome</keyword>
<dbReference type="PROSITE" id="PS00107">
    <property type="entry name" value="PROTEIN_KINASE_ATP"/>
    <property type="match status" value="1"/>
</dbReference>
<comment type="caution">
    <text evidence="11">The sequence shown here is derived from an EMBL/GenBank/DDBJ whole genome shotgun (WGS) entry which is preliminary data.</text>
</comment>
<reference evidence="11" key="1">
    <citation type="submission" date="2021-01" db="EMBL/GenBank/DDBJ databases">
        <authorList>
            <consortium name="Genoscope - CEA"/>
            <person name="William W."/>
        </authorList>
    </citation>
    <scope>NUCLEOTIDE SEQUENCE</scope>
</reference>
<dbReference type="CDD" id="cd05578">
    <property type="entry name" value="STKc_Yank1"/>
    <property type="match status" value="1"/>
</dbReference>
<keyword evidence="6 7" id="KW-0067">ATP-binding</keyword>
<protein>
    <recommendedName>
        <fullName evidence="1">non-specific serine/threonine protein kinase</fullName>
        <ecNumber evidence="1">2.7.11.1</ecNumber>
    </recommendedName>
</protein>
<feature type="domain" description="AGC-kinase C-terminal" evidence="10">
    <location>
        <begin position="559"/>
        <end position="632"/>
    </location>
</feature>
<dbReference type="InterPro" id="IPR008271">
    <property type="entry name" value="Ser/Thr_kinase_AS"/>
</dbReference>
<dbReference type="Proteomes" id="UP000692954">
    <property type="component" value="Unassembled WGS sequence"/>
</dbReference>
<evidence type="ECO:0000259" key="10">
    <source>
        <dbReference type="PROSITE" id="PS51285"/>
    </source>
</evidence>
<sequence length="652" mass="75613">MSQSTAKNLRDLLIKQQLNSKIKFKGEPLNKIQQNRKQSSGNWDKKVDITQCYCNQKNCNICIKKRVVINASPLLKVKVSTKNQAGELESKREIKVTSSISAHQSPNREKQYQMQQMFLQKQIQSNLQQLQEQRPQSRQAPKEQVKKPQFYHNMDNFMNNYYQKSNLSNSQLYENSYNVKSKVIQKRVESKSHVLSNTQTSFKLKLNQQGPKFSAIINSGLIESAPNSPNNHENSTKSKITPNDSISKSKIIPNDQISKNKINQNDQKSSEIRRKSTGEISEKTQILSLKLEEQVSRMHFKFLYVIGKGGFGRVWRVEMKKNKKLFALKEMSKAKVIQKRSVNSVLNEKYLLEHLHHPFLVNMWYAFQDRENLFLIIDLLTGGDLRFHLGKMRRFSEAQTKFFVACILLALTYLHQNGIIHRDLKPENLVLDEDGYMRLTDLGIARMNKGNNAGDTSGTPGYMAPEVMCRMDHSVVTDYYALGVITYELMLGRRPYNGRTRQDIREQILAKQVQVKKEELPQGWSESSLDFVNQLILRKPERRLGCNGIEEILHHSWLKGYPWDDLIKKKVQALYVPGAVDDNFDFQNQISEETQLDDEQILENQGLLRRNTVQSLFDGYNFDVELKNIQHQQTQKNQSQRKSQPVSPEKRV</sequence>
<evidence type="ECO:0000256" key="6">
    <source>
        <dbReference type="ARBA" id="ARBA00022840"/>
    </source>
</evidence>
<evidence type="ECO:0000313" key="12">
    <source>
        <dbReference type="Proteomes" id="UP000692954"/>
    </source>
</evidence>
<feature type="compositionally biased region" description="Polar residues" evidence="8">
    <location>
        <begin position="631"/>
        <end position="646"/>
    </location>
</feature>
<proteinExistence type="predicted"/>
<evidence type="ECO:0000256" key="4">
    <source>
        <dbReference type="ARBA" id="ARBA00022741"/>
    </source>
</evidence>